<dbReference type="KEGG" id="tmz:Tmz1t_0882"/>
<evidence type="ECO:0000313" key="5">
    <source>
        <dbReference type="Proteomes" id="UP000321192"/>
    </source>
</evidence>
<keyword evidence="1" id="KW-0472">Membrane</keyword>
<accession>C4ZLN7</accession>
<proteinExistence type="predicted"/>
<keyword evidence="4" id="KW-1185">Reference proteome</keyword>
<keyword evidence="1" id="KW-0812">Transmembrane</keyword>
<sequence>MPALTPPPARMHKPAHSSAPARGFTLVELAMVLVILALLGGSLLVPVASRLEARDRNATLERLHDIQLALTGFAIIHGRLPCPSTETDPASPGYGLEDGPPCNLAREGVLPWRSLAMPATDAWGRDRHSAADDWTGYWRYRVDPAFSVAPIGAATTPGARLQIRDHDGRRITTTDSQAVAIVWSTGANLHADGDNTSHASATPSYQAGEPGADFDDLLAWLGRPLLIARLAQAGRL</sequence>
<dbReference type="HOGENOM" id="CLU_098182_0_0_4"/>
<reference evidence="4" key="1">
    <citation type="submission" date="2009-05" db="EMBL/GenBank/DDBJ databases">
        <title>Complete sequence of chromosome of Thauera sp. MZ1T.</title>
        <authorList>
            <consortium name="US DOE Joint Genome Institute"/>
            <person name="Lucas S."/>
            <person name="Copeland A."/>
            <person name="Lapidus A."/>
            <person name="Glavina del Rio T."/>
            <person name="Dalin E."/>
            <person name="Tice H."/>
            <person name="Bruce D."/>
            <person name="Goodwin L."/>
            <person name="Pitluck S."/>
            <person name="Sims D."/>
            <person name="Brettin T."/>
            <person name="Detter J.C."/>
            <person name="Han C."/>
            <person name="Larimer F."/>
            <person name="Land M."/>
            <person name="Hauser L."/>
            <person name="Kyrpides N."/>
            <person name="Mikhailova N."/>
            <person name="Sayler G.S."/>
        </authorList>
    </citation>
    <scope>NUCLEOTIDE SEQUENCE [LARGE SCALE GENOMIC DNA]</scope>
    <source>
        <strain evidence="4">MZ1T</strain>
    </source>
</reference>
<dbReference type="NCBIfam" id="TIGR02532">
    <property type="entry name" value="IV_pilin_GFxxxE"/>
    <property type="match status" value="1"/>
</dbReference>
<dbReference type="AlphaFoldDB" id="C4ZLN7"/>
<name>C4ZLN7_THASP</name>
<evidence type="ECO:0000313" key="4">
    <source>
        <dbReference type="Proteomes" id="UP000002186"/>
    </source>
</evidence>
<keyword evidence="1" id="KW-1133">Transmembrane helix</keyword>
<dbReference type="RefSeq" id="WP_004325900.1">
    <property type="nucleotide sequence ID" value="NC_011662.2"/>
</dbReference>
<dbReference type="InterPro" id="IPR012902">
    <property type="entry name" value="N_methyl_site"/>
</dbReference>
<protein>
    <submittedName>
        <fullName evidence="3">Type II secretion system protein</fullName>
    </submittedName>
</protein>
<reference evidence="3 5" key="3">
    <citation type="submission" date="2018-09" db="EMBL/GenBank/DDBJ databases">
        <title>Metagenome Assembled Genomes from an Advanced Water Purification Facility.</title>
        <authorList>
            <person name="Stamps B.W."/>
            <person name="Spear J.R."/>
        </authorList>
    </citation>
    <scope>NUCLEOTIDE SEQUENCE [LARGE SCALE GENOMIC DNA]</scope>
    <source>
        <strain evidence="3">Bin_27_1</strain>
    </source>
</reference>
<gene>
    <name evidence="2" type="ordered locus">Tmz1t_0882</name>
    <name evidence="3" type="ORF">E6Q80_07875</name>
</gene>
<reference evidence="2 4" key="2">
    <citation type="journal article" date="2012" name="Stand. Genomic Sci.">
        <title>Complete genome sequence of Thauera aminoaromatica strain MZ1T.</title>
        <authorList>
            <person name="Jiang K."/>
            <person name="Sanseverino J."/>
            <person name="Chauhan A."/>
            <person name="Lucas S."/>
            <person name="Copeland A."/>
            <person name="Lapidus A."/>
            <person name="Del Rio T.G."/>
            <person name="Dalin E."/>
            <person name="Tice H."/>
            <person name="Bruce D."/>
            <person name="Goodwin L."/>
            <person name="Pitluck S."/>
            <person name="Sims D."/>
            <person name="Brettin T."/>
            <person name="Detter J.C."/>
            <person name="Han C."/>
            <person name="Chang Y.J."/>
            <person name="Larimer F."/>
            <person name="Land M."/>
            <person name="Hauser L."/>
            <person name="Kyrpides N.C."/>
            <person name="Mikhailova N."/>
            <person name="Moser S."/>
            <person name="Jegier P."/>
            <person name="Close D."/>
            <person name="Debruyn J.M."/>
            <person name="Wang Y."/>
            <person name="Layton A.C."/>
            <person name="Allen M.S."/>
            <person name="Sayler G.S."/>
        </authorList>
    </citation>
    <scope>NUCLEOTIDE SEQUENCE [LARGE SCALE GENOMIC DNA]</scope>
    <source>
        <strain evidence="2 4">MZ1T</strain>
    </source>
</reference>
<feature type="transmembrane region" description="Helical" evidence="1">
    <location>
        <begin position="29"/>
        <end position="48"/>
    </location>
</feature>
<dbReference type="Pfam" id="PF07963">
    <property type="entry name" value="N_methyl"/>
    <property type="match status" value="1"/>
</dbReference>
<dbReference type="eggNOG" id="COG2165">
    <property type="taxonomic scope" value="Bacteria"/>
</dbReference>
<dbReference type="STRING" id="85643.Tmz1t_0882"/>
<dbReference type="InterPro" id="IPR045584">
    <property type="entry name" value="Pilin-like"/>
</dbReference>
<organism evidence="2 4">
    <name type="scientific">Thauera aminoaromatica</name>
    <dbReference type="NCBI Taxonomy" id="164330"/>
    <lineage>
        <taxon>Bacteria</taxon>
        <taxon>Pseudomonadati</taxon>
        <taxon>Pseudomonadota</taxon>
        <taxon>Betaproteobacteria</taxon>
        <taxon>Rhodocyclales</taxon>
        <taxon>Zoogloeaceae</taxon>
        <taxon>Thauera</taxon>
    </lineage>
</organism>
<dbReference type="SUPFAM" id="SSF54523">
    <property type="entry name" value="Pili subunits"/>
    <property type="match status" value="1"/>
</dbReference>
<evidence type="ECO:0000313" key="3">
    <source>
        <dbReference type="EMBL" id="TXH86272.1"/>
    </source>
</evidence>
<accession>A0A5C7SSG8</accession>
<dbReference type="PROSITE" id="PS00409">
    <property type="entry name" value="PROKAR_NTER_METHYL"/>
    <property type="match status" value="1"/>
</dbReference>
<evidence type="ECO:0000256" key="1">
    <source>
        <dbReference type="SAM" id="Phobius"/>
    </source>
</evidence>
<dbReference type="OrthoDB" id="6038212at2"/>
<evidence type="ECO:0000313" key="2">
    <source>
        <dbReference type="EMBL" id="ACK53649.1"/>
    </source>
</evidence>
<dbReference type="EMBL" id="SSFD01000113">
    <property type="protein sequence ID" value="TXH86272.1"/>
    <property type="molecule type" value="Genomic_DNA"/>
</dbReference>
<dbReference type="Proteomes" id="UP000002186">
    <property type="component" value="Chromosome"/>
</dbReference>
<dbReference type="Proteomes" id="UP000321192">
    <property type="component" value="Unassembled WGS sequence"/>
</dbReference>
<dbReference type="EMBL" id="CP001281">
    <property type="protein sequence ID" value="ACK53649.1"/>
    <property type="molecule type" value="Genomic_DNA"/>
</dbReference>